<dbReference type="InterPro" id="IPR036513">
    <property type="entry name" value="STAS_dom_sf"/>
</dbReference>
<evidence type="ECO:0000313" key="1">
    <source>
        <dbReference type="EMBL" id="CAH6007176.1"/>
    </source>
</evidence>
<evidence type="ECO:0000313" key="2">
    <source>
        <dbReference type="Proteomes" id="UP000789617"/>
    </source>
</evidence>
<reference evidence="1" key="1">
    <citation type="submission" date="2022-05" db="EMBL/GenBank/DDBJ databases">
        <authorList>
            <person name="Alioto T."/>
            <person name="Alioto T."/>
            <person name="Gomez Garrido J."/>
        </authorList>
    </citation>
    <scope>NUCLEOTIDE SEQUENCE</scope>
    <source>
        <strain evidence="1">0</strain>
    </source>
</reference>
<dbReference type="AlphaFoldDB" id="A0A9P0UYB8"/>
<organism evidence="1 2">
    <name type="scientific">Klebsiella variicola</name>
    <dbReference type="NCBI Taxonomy" id="244366"/>
    <lineage>
        <taxon>Bacteria</taxon>
        <taxon>Pseudomonadati</taxon>
        <taxon>Pseudomonadota</taxon>
        <taxon>Gammaproteobacteria</taxon>
        <taxon>Enterobacterales</taxon>
        <taxon>Enterobacteriaceae</taxon>
        <taxon>Klebsiella/Raoultella group</taxon>
        <taxon>Klebsiella</taxon>
        <taxon>Klebsiella pneumoniae complex</taxon>
    </lineage>
</organism>
<protein>
    <submittedName>
        <fullName evidence="1">Uncharacterized protein</fullName>
    </submittedName>
</protein>
<dbReference type="Gene3D" id="3.30.750.24">
    <property type="entry name" value="STAS domain"/>
    <property type="match status" value="1"/>
</dbReference>
<dbReference type="EMBL" id="CAJOXS020000001">
    <property type="protein sequence ID" value="CAH6007176.1"/>
    <property type="molecule type" value="Genomic_DNA"/>
</dbReference>
<keyword evidence="2" id="KW-1185">Reference proteome</keyword>
<name>A0A9P0UYB8_KLEVA</name>
<sequence>MKIETERQATVTILTPAVRRLDASVAVAFKAAVAQEIGESRTDLIVDFSKIAQPNE</sequence>
<proteinExistence type="predicted"/>
<gene>
    <name evidence="1" type="ORF">AN2335V1_1259</name>
</gene>
<accession>A0A9P0UYB8</accession>
<comment type="caution">
    <text evidence="1">The sequence shown here is derived from an EMBL/GenBank/DDBJ whole genome shotgun (WGS) entry which is preliminary data.</text>
</comment>
<dbReference type="Proteomes" id="UP000789617">
    <property type="component" value="Unassembled WGS sequence"/>
</dbReference>